<dbReference type="Pfam" id="PF13430">
    <property type="entry name" value="DUF4112"/>
    <property type="match status" value="1"/>
</dbReference>
<dbReference type="PANTHER" id="PTHR35519">
    <property type="entry name" value="MEMBRANE PROTEINS"/>
    <property type="match status" value="1"/>
</dbReference>
<keyword evidence="1" id="KW-0812">Transmembrane</keyword>
<name>A0A6I4SYC3_9SPHN</name>
<comment type="caution">
    <text evidence="2">The sequence shown here is derived from an EMBL/GenBank/DDBJ whole genome shotgun (WGS) entry which is preliminary data.</text>
</comment>
<keyword evidence="3" id="KW-1185">Reference proteome</keyword>
<proteinExistence type="predicted"/>
<dbReference type="EMBL" id="WTYM01000059">
    <property type="protein sequence ID" value="MXO61104.1"/>
    <property type="molecule type" value="Genomic_DNA"/>
</dbReference>
<gene>
    <name evidence="2" type="ORF">GRI89_16295</name>
</gene>
<protein>
    <submittedName>
        <fullName evidence="2">DUF4112 domain-containing protein</fullName>
    </submittedName>
</protein>
<dbReference type="Proteomes" id="UP000433652">
    <property type="component" value="Unassembled WGS sequence"/>
</dbReference>
<dbReference type="AlphaFoldDB" id="A0A6I4SYC3"/>
<dbReference type="OrthoDB" id="513552at2"/>
<sequence>MAADLPLGTDPVSVRARIEAMERLLERGFTVPGTSYQFGLDAVVGLIPVIGDFIGAALGAWLVWEAKNLGMPRWKLWRMMGNVGFDTAIGFVPLAGDALDFLFRSNTRNLRIVKKHLDKYHPQTRVIDQ</sequence>
<dbReference type="RefSeq" id="WP_159798189.1">
    <property type="nucleotide sequence ID" value="NZ_WTYM01000059.1"/>
</dbReference>
<feature type="transmembrane region" description="Helical" evidence="1">
    <location>
        <begin position="42"/>
        <end position="64"/>
    </location>
</feature>
<accession>A0A6I4SYC3</accession>
<reference evidence="2 3" key="1">
    <citation type="submission" date="2019-12" db="EMBL/GenBank/DDBJ databases">
        <title>Genomic-based taxomic classification of the family Erythrobacteraceae.</title>
        <authorList>
            <person name="Xu L."/>
        </authorList>
    </citation>
    <scope>NUCLEOTIDE SEQUENCE [LARGE SCALE GENOMIC DNA]</scope>
    <source>
        <strain evidence="2 3">MCCC 1K01500</strain>
    </source>
</reference>
<evidence type="ECO:0000313" key="3">
    <source>
        <dbReference type="Proteomes" id="UP000433652"/>
    </source>
</evidence>
<organism evidence="2 3">
    <name type="scientific">Croceibacterium salegens</name>
    <dbReference type="NCBI Taxonomy" id="1737568"/>
    <lineage>
        <taxon>Bacteria</taxon>
        <taxon>Pseudomonadati</taxon>
        <taxon>Pseudomonadota</taxon>
        <taxon>Alphaproteobacteria</taxon>
        <taxon>Sphingomonadales</taxon>
        <taxon>Erythrobacteraceae</taxon>
        <taxon>Croceibacterium</taxon>
    </lineage>
</organism>
<dbReference type="InterPro" id="IPR025187">
    <property type="entry name" value="DUF4112"/>
</dbReference>
<evidence type="ECO:0000256" key="1">
    <source>
        <dbReference type="SAM" id="Phobius"/>
    </source>
</evidence>
<evidence type="ECO:0000313" key="2">
    <source>
        <dbReference type="EMBL" id="MXO61104.1"/>
    </source>
</evidence>
<dbReference type="PANTHER" id="PTHR35519:SF2">
    <property type="entry name" value="PH DOMAIN PROTEIN"/>
    <property type="match status" value="1"/>
</dbReference>
<keyword evidence="1" id="KW-0472">Membrane</keyword>
<keyword evidence="1" id="KW-1133">Transmembrane helix</keyword>